<organism evidence="1 2">
    <name type="scientific">Thelohanellus kitauei</name>
    <name type="common">Myxosporean</name>
    <dbReference type="NCBI Taxonomy" id="669202"/>
    <lineage>
        <taxon>Eukaryota</taxon>
        <taxon>Metazoa</taxon>
        <taxon>Cnidaria</taxon>
        <taxon>Myxozoa</taxon>
        <taxon>Myxosporea</taxon>
        <taxon>Bivalvulida</taxon>
        <taxon>Platysporina</taxon>
        <taxon>Myxobolidae</taxon>
        <taxon>Thelohanellus</taxon>
    </lineage>
</organism>
<accession>A0A0C2JF80</accession>
<comment type="caution">
    <text evidence="1">The sequence shown here is derived from an EMBL/GenBank/DDBJ whole genome shotgun (WGS) entry which is preliminary data.</text>
</comment>
<reference evidence="1 2" key="1">
    <citation type="journal article" date="2014" name="Genome Biol. Evol.">
        <title>The genome of the myxosporean Thelohanellus kitauei shows adaptations to nutrient acquisition within its fish host.</title>
        <authorList>
            <person name="Yang Y."/>
            <person name="Xiong J."/>
            <person name="Zhou Z."/>
            <person name="Huo F."/>
            <person name="Miao W."/>
            <person name="Ran C."/>
            <person name="Liu Y."/>
            <person name="Zhang J."/>
            <person name="Feng J."/>
            <person name="Wang M."/>
            <person name="Wang M."/>
            <person name="Wang L."/>
            <person name="Yao B."/>
        </authorList>
    </citation>
    <scope>NUCLEOTIDE SEQUENCE [LARGE SCALE GENOMIC DNA]</scope>
    <source>
        <strain evidence="1">Wuqing</strain>
    </source>
</reference>
<protein>
    <submittedName>
        <fullName evidence="1">Uncharacterized protein</fullName>
    </submittedName>
</protein>
<keyword evidence="2" id="KW-1185">Reference proteome</keyword>
<name>A0A0C2JF80_THEKT</name>
<dbReference type="EMBL" id="JWZT01003013">
    <property type="protein sequence ID" value="KII67913.1"/>
    <property type="molecule type" value="Genomic_DNA"/>
</dbReference>
<gene>
    <name evidence="1" type="ORF">RF11_09085</name>
</gene>
<sequence length="110" mass="12258">MPRNDSTLSNKITLLDKIKSQPLNTSYPRLAEITGVLKATVSRVLRQESQVCEELVLQKGQAGTFKRKREGKDPDVEEALDPWFSIVSGKGLKNWTAAISTHLMVGYRDG</sequence>
<evidence type="ECO:0000313" key="1">
    <source>
        <dbReference type="EMBL" id="KII67913.1"/>
    </source>
</evidence>
<dbReference type="AlphaFoldDB" id="A0A0C2JF80"/>
<dbReference type="Proteomes" id="UP000031668">
    <property type="component" value="Unassembled WGS sequence"/>
</dbReference>
<proteinExistence type="predicted"/>
<evidence type="ECO:0000313" key="2">
    <source>
        <dbReference type="Proteomes" id="UP000031668"/>
    </source>
</evidence>